<sequence length="127" mass="13407">MTGGLGKLVPDVEPVSVMLINTLATDFHLNRLNEFMTSPFAHIVTGIGDGGLEVDSVDKITISGDGAGNLLTEVGETVEGLLDGFHREVSVSAVDHFEESNLGVTGQVNVLGTVGDKLHKTSTHYVF</sequence>
<gene>
    <name evidence="1" type="ORF">HWQ62_00019</name>
</gene>
<evidence type="ECO:0000313" key="2">
    <source>
        <dbReference type="Proteomes" id="UP001162120"/>
    </source>
</evidence>
<reference evidence="1" key="1">
    <citation type="submission" date="2020-06" db="EMBL/GenBank/DDBJ databases">
        <title>Lateral gene transfer of anion-conducting channel rhodopsins between green algae and giant viruses.</title>
        <authorList>
            <person name="Rozenberg A."/>
            <person name="Oppermann J."/>
            <person name="Wietek J."/>
            <person name="Fernandez Lahore R.G."/>
            <person name="Sandaa R.-A."/>
            <person name="Bratbak G."/>
            <person name="Hegemann P."/>
            <person name="Beja O."/>
        </authorList>
    </citation>
    <scope>NUCLEOTIDE SEQUENCE</scope>
    <source>
        <strain evidence="1">01B</strain>
    </source>
</reference>
<name>A0A7M4CEQ3_9VIRU</name>
<organism evidence="1 2">
    <name type="scientific">Pyramimonas orientalis virus 01B</name>
    <dbReference type="NCBI Taxonomy" id="3134525"/>
    <lineage>
        <taxon>Viruses</taxon>
        <taxon>Varidnaviria</taxon>
        <taxon>Bamfordvirae</taxon>
        <taxon>Nucleocytoviricota</taxon>
        <taxon>Megaviricetes</taxon>
        <taxon>Imitervirales</taxon>
        <taxon>Allomimiviridae</taxon>
        <taxon>Heliosvirus</taxon>
        <taxon>Heliosvirus raunefjordenense</taxon>
    </lineage>
</organism>
<keyword evidence="2" id="KW-1185">Reference proteome</keyword>
<proteinExistence type="predicted"/>
<evidence type="ECO:0000313" key="1">
    <source>
        <dbReference type="EMBL" id="QOI90157.1"/>
    </source>
</evidence>
<dbReference type="EMBL" id="MT663534">
    <property type="protein sequence ID" value="QOI90157.1"/>
    <property type="molecule type" value="Genomic_DNA"/>
</dbReference>
<protein>
    <submittedName>
        <fullName evidence="1">Uncharacterized protein</fullName>
    </submittedName>
</protein>
<dbReference type="Proteomes" id="UP001162120">
    <property type="component" value="Segment"/>
</dbReference>
<accession>A0A7M4CEQ3</accession>